<evidence type="ECO:0000256" key="1">
    <source>
        <dbReference type="SAM" id="Phobius"/>
    </source>
</evidence>
<sequence>MIDGTAALLALALAYGVAAIVSRVFFGDAHEGFRILYHRIASAEYVPSDVEPDKPSKGLGSQIAFVAIISLILLVSFPCARYWLGKFMP</sequence>
<evidence type="ECO:0000313" key="3">
    <source>
        <dbReference type="Proteomes" id="UP000007013"/>
    </source>
</evidence>
<evidence type="ECO:0000313" key="2">
    <source>
        <dbReference type="EMBL" id="ACB76330.1"/>
    </source>
</evidence>
<keyword evidence="1" id="KW-0812">Transmembrane</keyword>
<gene>
    <name evidence="2" type="ordered locus">Oter_3050</name>
</gene>
<accession>B1ZZ07</accession>
<name>B1ZZ07_OPITP</name>
<organism evidence="2 3">
    <name type="scientific">Opitutus terrae (strain DSM 11246 / JCM 15787 / PB90-1)</name>
    <dbReference type="NCBI Taxonomy" id="452637"/>
    <lineage>
        <taxon>Bacteria</taxon>
        <taxon>Pseudomonadati</taxon>
        <taxon>Verrucomicrobiota</taxon>
        <taxon>Opitutia</taxon>
        <taxon>Opitutales</taxon>
        <taxon>Opitutaceae</taxon>
        <taxon>Opitutus</taxon>
    </lineage>
</organism>
<feature type="transmembrane region" description="Helical" evidence="1">
    <location>
        <begin position="63"/>
        <end position="84"/>
    </location>
</feature>
<dbReference type="HOGENOM" id="CLU_2451740_0_0_0"/>
<dbReference type="EMBL" id="CP001032">
    <property type="protein sequence ID" value="ACB76330.1"/>
    <property type="molecule type" value="Genomic_DNA"/>
</dbReference>
<reference evidence="2 3" key="1">
    <citation type="journal article" date="2011" name="J. Bacteriol.">
        <title>Genome sequence of the verrucomicrobium Opitutus terrae PB90-1, an abundant inhabitant of rice paddy soil ecosystems.</title>
        <authorList>
            <person name="van Passel M.W."/>
            <person name="Kant R."/>
            <person name="Palva A."/>
            <person name="Copeland A."/>
            <person name="Lucas S."/>
            <person name="Lapidus A."/>
            <person name="Glavina del Rio T."/>
            <person name="Pitluck S."/>
            <person name="Goltsman E."/>
            <person name="Clum A."/>
            <person name="Sun H."/>
            <person name="Schmutz J."/>
            <person name="Larimer F.W."/>
            <person name="Land M.L."/>
            <person name="Hauser L."/>
            <person name="Kyrpides N."/>
            <person name="Mikhailova N."/>
            <person name="Richardson P.P."/>
            <person name="Janssen P.H."/>
            <person name="de Vos W.M."/>
            <person name="Smidt H."/>
        </authorList>
    </citation>
    <scope>NUCLEOTIDE SEQUENCE [LARGE SCALE GENOMIC DNA]</scope>
    <source>
        <strain evidence="3">DSM 11246 / JCM 15787 / PB90-1</strain>
    </source>
</reference>
<dbReference type="Proteomes" id="UP000007013">
    <property type="component" value="Chromosome"/>
</dbReference>
<dbReference type="STRING" id="452637.Oter_3050"/>
<dbReference type="KEGG" id="ote:Oter_3050"/>
<dbReference type="AlphaFoldDB" id="B1ZZ07"/>
<keyword evidence="3" id="KW-1185">Reference proteome</keyword>
<dbReference type="RefSeq" id="WP_012375859.1">
    <property type="nucleotide sequence ID" value="NC_010571.1"/>
</dbReference>
<proteinExistence type="predicted"/>
<keyword evidence="1" id="KW-1133">Transmembrane helix</keyword>
<keyword evidence="1" id="KW-0472">Membrane</keyword>
<protein>
    <submittedName>
        <fullName evidence="2">Uncharacterized protein</fullName>
    </submittedName>
</protein>